<feature type="domain" description="CCHC-type" evidence="3">
    <location>
        <begin position="338"/>
        <end position="354"/>
    </location>
</feature>
<dbReference type="GO" id="GO:0008270">
    <property type="term" value="F:zinc ion binding"/>
    <property type="evidence" value="ECO:0007669"/>
    <property type="project" value="UniProtKB-KW"/>
</dbReference>
<name>A0A9W9J661_9EURO</name>
<dbReference type="Proteomes" id="UP001150904">
    <property type="component" value="Unassembled WGS sequence"/>
</dbReference>
<dbReference type="InterPro" id="IPR051714">
    <property type="entry name" value="Znf_CCHC_NABP"/>
</dbReference>
<dbReference type="InterPro" id="IPR036875">
    <property type="entry name" value="Znf_CCHC_sf"/>
</dbReference>
<feature type="compositionally biased region" description="Basic and acidic residues" evidence="2">
    <location>
        <begin position="14"/>
        <end position="25"/>
    </location>
</feature>
<sequence length="530" mass="58388">MSDMWDRASSGNWDNKDSGGLEKGDGYSWPHDQNNENAKPQFDNDNDCRICGANDHFARNCPNAESDVGTQGGCYKCGQMGHNKSDCPEGGNSMGACFNCGEEGHSKVDCPQPRKLTGGCFNCGEEGHSKADCPNPHVFTGTCHFCSQVGHQASACPEKGPTVCKNCKNEGHAVKDCKEKRKFDLNHVPDKLPEEAWAMMTAASDDKDIQGFRDALQAYSKAVPEATYQEIAKKMREESFKLFLIGLEKINAEVISLIDLQGNLDREYAVGFFFGNKPSRSSLKSRWPENDDENLERLANAGLPYDRLIVKCRNCEELGHIAKSCPQEAREFEKVQIKCNNCSEVGHRVRDCPSARKSKYGCRNCGIDGHIARDCPEPRSAADMECRKCGETGHFAKDCSQGGGGSARTCRNCGSEDHLARECDKPRDPSNMQCRNCDQMGHAARDCPEPKDWSKVQCNRCGEMGHTVRRCPQPEESGENNYGGDDAAGYGGGYGRDNTQQEQGAWTDTNEVTDQFAQLKTDGAENGAQW</sequence>
<feature type="domain" description="CCHC-type" evidence="3">
    <location>
        <begin position="311"/>
        <end position="327"/>
    </location>
</feature>
<dbReference type="RefSeq" id="XP_058303429.1">
    <property type="nucleotide sequence ID" value="XM_058456530.1"/>
</dbReference>
<keyword evidence="1" id="KW-0479">Metal-binding</keyword>
<dbReference type="EMBL" id="JAPQKR010000016">
    <property type="protein sequence ID" value="KAJ5190489.1"/>
    <property type="molecule type" value="Genomic_DNA"/>
</dbReference>
<comment type="caution">
    <text evidence="4">The sequence shown here is derived from an EMBL/GenBank/DDBJ whole genome shotgun (WGS) entry which is preliminary data.</text>
</comment>
<feature type="region of interest" description="Disordered" evidence="2">
    <location>
        <begin position="470"/>
        <end position="505"/>
    </location>
</feature>
<keyword evidence="1" id="KW-0863">Zinc-finger</keyword>
<dbReference type="PANTHER" id="PTHR23002">
    <property type="entry name" value="ZINC FINGER CCHC DOMAIN CONTAINING PROTEIN"/>
    <property type="match status" value="1"/>
</dbReference>
<feature type="domain" description="CCHC-type" evidence="3">
    <location>
        <begin position="458"/>
        <end position="473"/>
    </location>
</feature>
<feature type="domain" description="CCHC-type" evidence="3">
    <location>
        <begin position="434"/>
        <end position="449"/>
    </location>
</feature>
<dbReference type="Pfam" id="PF00098">
    <property type="entry name" value="zf-CCHC"/>
    <property type="match status" value="12"/>
</dbReference>
<protein>
    <submittedName>
        <fullName evidence="4">Zinc knuckle transcription factor (CnjB)</fullName>
    </submittedName>
</protein>
<keyword evidence="1" id="KW-0862">Zinc</keyword>
<feature type="domain" description="CCHC-type" evidence="3">
    <location>
        <begin position="74"/>
        <end position="89"/>
    </location>
</feature>
<organism evidence="4 5">
    <name type="scientific">Penicillium cinerascens</name>
    <dbReference type="NCBI Taxonomy" id="70096"/>
    <lineage>
        <taxon>Eukaryota</taxon>
        <taxon>Fungi</taxon>
        <taxon>Dikarya</taxon>
        <taxon>Ascomycota</taxon>
        <taxon>Pezizomycotina</taxon>
        <taxon>Eurotiomycetes</taxon>
        <taxon>Eurotiomycetidae</taxon>
        <taxon>Eurotiales</taxon>
        <taxon>Aspergillaceae</taxon>
        <taxon>Penicillium</taxon>
    </lineage>
</organism>
<feature type="domain" description="CCHC-type" evidence="3">
    <location>
        <begin position="386"/>
        <end position="401"/>
    </location>
</feature>
<dbReference type="PROSITE" id="PS50158">
    <property type="entry name" value="ZF_CCHC"/>
    <property type="match status" value="12"/>
</dbReference>
<accession>A0A9W9J661</accession>
<evidence type="ECO:0000256" key="1">
    <source>
        <dbReference type="PROSITE-ProRule" id="PRU00047"/>
    </source>
</evidence>
<dbReference type="SUPFAM" id="SSF57756">
    <property type="entry name" value="Retrovirus zinc finger-like domains"/>
    <property type="match status" value="6"/>
</dbReference>
<feature type="domain" description="CCHC-type" evidence="3">
    <location>
        <begin position="362"/>
        <end position="377"/>
    </location>
</feature>
<proteinExistence type="predicted"/>
<keyword evidence="5" id="KW-1185">Reference proteome</keyword>
<evidence type="ECO:0000313" key="4">
    <source>
        <dbReference type="EMBL" id="KAJ5190489.1"/>
    </source>
</evidence>
<dbReference type="SMART" id="SM00343">
    <property type="entry name" value="ZnF_C2HC"/>
    <property type="match status" value="13"/>
</dbReference>
<gene>
    <name evidence="4" type="ORF">N7498_009474</name>
</gene>
<dbReference type="GeneID" id="83183831"/>
<feature type="domain" description="CCHC-type" evidence="3">
    <location>
        <begin position="120"/>
        <end position="135"/>
    </location>
</feature>
<dbReference type="OrthoDB" id="8026949at2759"/>
<dbReference type="InterPro" id="IPR001878">
    <property type="entry name" value="Znf_CCHC"/>
</dbReference>
<reference evidence="4" key="1">
    <citation type="submission" date="2022-12" db="EMBL/GenBank/DDBJ databases">
        <authorList>
            <person name="Petersen C."/>
        </authorList>
    </citation>
    <scope>NUCLEOTIDE SEQUENCE</scope>
    <source>
        <strain evidence="4">IBT 15544</strain>
    </source>
</reference>
<dbReference type="Gene3D" id="4.10.60.10">
    <property type="entry name" value="Zinc finger, CCHC-type"/>
    <property type="match status" value="8"/>
</dbReference>
<evidence type="ECO:0000313" key="5">
    <source>
        <dbReference type="Proteomes" id="UP001150904"/>
    </source>
</evidence>
<feature type="domain" description="CCHC-type" evidence="3">
    <location>
        <begin position="97"/>
        <end position="112"/>
    </location>
</feature>
<feature type="domain" description="CCHC-type" evidence="3">
    <location>
        <begin position="48"/>
        <end position="63"/>
    </location>
</feature>
<feature type="region of interest" description="Disordered" evidence="2">
    <location>
        <begin position="1"/>
        <end position="41"/>
    </location>
</feature>
<reference evidence="4" key="2">
    <citation type="journal article" date="2023" name="IMA Fungus">
        <title>Comparative genomic study of the Penicillium genus elucidates a diverse pangenome and 15 lateral gene transfer events.</title>
        <authorList>
            <person name="Petersen C."/>
            <person name="Sorensen T."/>
            <person name="Nielsen M.R."/>
            <person name="Sondergaard T.E."/>
            <person name="Sorensen J.L."/>
            <person name="Fitzpatrick D.A."/>
            <person name="Frisvad J.C."/>
            <person name="Nielsen K.L."/>
        </authorList>
    </citation>
    <scope>NUCLEOTIDE SEQUENCE</scope>
    <source>
        <strain evidence="4">IBT 15544</strain>
    </source>
</reference>
<dbReference type="GO" id="GO:0003676">
    <property type="term" value="F:nucleic acid binding"/>
    <property type="evidence" value="ECO:0007669"/>
    <property type="project" value="InterPro"/>
</dbReference>
<evidence type="ECO:0000259" key="3">
    <source>
        <dbReference type="PROSITE" id="PS50158"/>
    </source>
</evidence>
<feature type="domain" description="CCHC-type" evidence="3">
    <location>
        <begin position="410"/>
        <end position="425"/>
    </location>
</feature>
<evidence type="ECO:0000256" key="2">
    <source>
        <dbReference type="SAM" id="MobiDB-lite"/>
    </source>
</evidence>
<dbReference type="AlphaFoldDB" id="A0A9W9J661"/>
<feature type="domain" description="CCHC-type" evidence="3">
    <location>
        <begin position="164"/>
        <end position="179"/>
    </location>
</feature>